<dbReference type="SUPFAM" id="SSF46626">
    <property type="entry name" value="Cytochrome c"/>
    <property type="match status" value="2"/>
</dbReference>
<dbReference type="InterPro" id="IPR009056">
    <property type="entry name" value="Cyt_c-like_dom"/>
</dbReference>
<comment type="subcellular location">
    <subcellularLocation>
        <location evidence="1">Periplasm</location>
    </subcellularLocation>
</comment>
<evidence type="ECO:0000256" key="4">
    <source>
        <dbReference type="ARBA" id="ARBA00022729"/>
    </source>
</evidence>
<dbReference type="PROSITE" id="PS51007">
    <property type="entry name" value="CYTC"/>
    <property type="match status" value="2"/>
</dbReference>
<dbReference type="InterPro" id="IPR004852">
    <property type="entry name" value="Di-haem_cyt_c_peroxidsae"/>
</dbReference>
<dbReference type="PIRSF" id="PIRSF000294">
    <property type="entry name" value="Cytochrome-c_peroxidase"/>
    <property type="match status" value="1"/>
</dbReference>
<reference evidence="10 11" key="1">
    <citation type="submission" date="2020-07" db="EMBL/GenBank/DDBJ databases">
        <title>Transfer of Campylobacter canadensis to the novel genus Avispirillum gen. nov., that also includes two novel species recovered from migratory waterfowl: Avispirillum anseris sp. nov. and Avispirillum brantae sp. nov.</title>
        <authorList>
            <person name="Miller W.G."/>
            <person name="Chapman M.H."/>
            <person name="Yee E."/>
            <person name="Inglis G.D."/>
        </authorList>
    </citation>
    <scope>NUCLEOTIDE SEQUENCE [LARGE SCALE GENOMIC DNA]</scope>
    <source>
        <strain evidence="10 11">L283</strain>
    </source>
</reference>
<name>A0ABS7WQW1_9BACT</name>
<protein>
    <submittedName>
        <fullName evidence="10">Cytochrome-c peroxidase</fullName>
    </submittedName>
</protein>
<organism evidence="10 11">
    <name type="scientific">Campylobacter canadensis</name>
    <dbReference type="NCBI Taxonomy" id="449520"/>
    <lineage>
        <taxon>Bacteria</taxon>
        <taxon>Pseudomonadati</taxon>
        <taxon>Campylobacterota</taxon>
        <taxon>Epsilonproteobacteria</taxon>
        <taxon>Campylobacterales</taxon>
        <taxon>Campylobacteraceae</taxon>
        <taxon>Campylobacter</taxon>
    </lineage>
</organism>
<evidence type="ECO:0000256" key="5">
    <source>
        <dbReference type="ARBA" id="ARBA00022764"/>
    </source>
</evidence>
<keyword evidence="6" id="KW-0560">Oxidoreductase</keyword>
<dbReference type="Proteomes" id="UP000786183">
    <property type="component" value="Unassembled WGS sequence"/>
</dbReference>
<dbReference type="RefSeq" id="WP_396021649.1">
    <property type="nucleotide sequence ID" value="NZ_JACGBB010000002.1"/>
</dbReference>
<dbReference type="Gene3D" id="1.10.760.10">
    <property type="entry name" value="Cytochrome c-like domain"/>
    <property type="match status" value="2"/>
</dbReference>
<evidence type="ECO:0000256" key="3">
    <source>
        <dbReference type="ARBA" id="ARBA00022723"/>
    </source>
</evidence>
<sequence>MFFALIADEINIAKIRENIFNLSDEELIKSAKLLNLVPIPSNKYELEELIKNISPDYEKYPTTDKRIQLGKKLFFDPRLSRSGIISCNTCHNLALGGVDGIGASTGHKWQANSSHLNAPSVYNAVFNARQFWDGRINHLKEQAKGPLQANVEMASSSDDLVAKIKSIPEYVDEFKKAYSNDIDIDFDLIAASIGIFERTLITPSSFDEFLEGDINALTSTQKQGLKLFINKGCVMCHNGINIGGAFRGFGFNRYQYVNYGDFRGNENNRVKVPSLRNVAKTAPYFHNGSVWTLVEAVESMARIQLAIELSEEEIKDIIAFLKSLSGKMPQIVYPELPASSDETIRPRLDY</sequence>
<dbReference type="InterPro" id="IPR051395">
    <property type="entry name" value="Cytochrome_c_Peroxidase/MauG"/>
</dbReference>
<keyword evidence="11" id="KW-1185">Reference proteome</keyword>
<evidence type="ECO:0000259" key="9">
    <source>
        <dbReference type="PROSITE" id="PS51007"/>
    </source>
</evidence>
<evidence type="ECO:0000313" key="10">
    <source>
        <dbReference type="EMBL" id="MBZ7986692.1"/>
    </source>
</evidence>
<dbReference type="PANTHER" id="PTHR30600:SF7">
    <property type="entry name" value="CYTOCHROME C PEROXIDASE-RELATED"/>
    <property type="match status" value="1"/>
</dbReference>
<keyword evidence="5" id="KW-0574">Periplasm</keyword>
<evidence type="ECO:0000256" key="2">
    <source>
        <dbReference type="ARBA" id="ARBA00022617"/>
    </source>
</evidence>
<evidence type="ECO:0000256" key="7">
    <source>
        <dbReference type="ARBA" id="ARBA00023004"/>
    </source>
</evidence>
<comment type="caution">
    <text evidence="10">The sequence shown here is derived from an EMBL/GenBank/DDBJ whole genome shotgun (WGS) entry which is preliminary data.</text>
</comment>
<evidence type="ECO:0000256" key="6">
    <source>
        <dbReference type="ARBA" id="ARBA00023002"/>
    </source>
</evidence>
<feature type="domain" description="Cytochrome c" evidence="9">
    <location>
        <begin position="65"/>
        <end position="168"/>
    </location>
</feature>
<feature type="domain" description="Cytochrome c" evidence="9">
    <location>
        <begin position="219"/>
        <end position="325"/>
    </location>
</feature>
<dbReference type="InterPro" id="IPR026259">
    <property type="entry name" value="MauG/Cytc_peroxidase"/>
</dbReference>
<proteinExistence type="predicted"/>
<keyword evidence="10" id="KW-0575">Peroxidase</keyword>
<dbReference type="InterPro" id="IPR036909">
    <property type="entry name" value="Cyt_c-like_dom_sf"/>
</dbReference>
<dbReference type="EMBL" id="JACGBB010000002">
    <property type="protein sequence ID" value="MBZ7986692.1"/>
    <property type="molecule type" value="Genomic_DNA"/>
</dbReference>
<evidence type="ECO:0000256" key="8">
    <source>
        <dbReference type="PROSITE-ProRule" id="PRU00433"/>
    </source>
</evidence>
<dbReference type="GO" id="GO:0004601">
    <property type="term" value="F:peroxidase activity"/>
    <property type="evidence" value="ECO:0007669"/>
    <property type="project" value="UniProtKB-KW"/>
</dbReference>
<keyword evidence="3 8" id="KW-0479">Metal-binding</keyword>
<dbReference type="Pfam" id="PF03150">
    <property type="entry name" value="CCP_MauG"/>
    <property type="match status" value="1"/>
</dbReference>
<dbReference type="PANTHER" id="PTHR30600">
    <property type="entry name" value="CYTOCHROME C PEROXIDASE-RELATED"/>
    <property type="match status" value="1"/>
</dbReference>
<gene>
    <name evidence="10" type="ORF">AVCANL283_01000</name>
</gene>
<keyword evidence="4" id="KW-0732">Signal</keyword>
<keyword evidence="2 8" id="KW-0349">Heme</keyword>
<evidence type="ECO:0000256" key="1">
    <source>
        <dbReference type="ARBA" id="ARBA00004418"/>
    </source>
</evidence>
<evidence type="ECO:0000313" key="11">
    <source>
        <dbReference type="Proteomes" id="UP000786183"/>
    </source>
</evidence>
<dbReference type="Pfam" id="PF00034">
    <property type="entry name" value="Cytochrom_C"/>
    <property type="match status" value="1"/>
</dbReference>
<accession>A0ABS7WQW1</accession>
<keyword evidence="7 8" id="KW-0408">Iron</keyword>